<dbReference type="InterPro" id="IPR001394">
    <property type="entry name" value="Peptidase_C19_UCH"/>
</dbReference>
<dbReference type="InterPro" id="IPR028889">
    <property type="entry name" value="USP"/>
</dbReference>
<sequence length="365" mass="40925">MWFSRSFKSHVSPHELIQEISNRSNRAFRLFAQGDAFEFLTWLLNTLHFDLNGSRKKNSSVIYKSFQGVIKTISLQLPGKNTAESEIGLRNIDDKSSSVESPFLALGLDLPPPPLFRKEEDTLIPQVPLVTLLKKYNGVTTTEIKGISKTYEILELPKYLILHIKRFIKSDFMLDKNPTIVNFSVDNVAFGDLINQVENQTNGVKQDQKSGRLYNLIANIVFESNSLPNENNDSSSNLQSSSTSNSKPKKTYIGSQKNVPITTNIPLALAKPKQNLPGEAKASNRPFSIKQGTDSISNTKVDQDLIAQAASSSVTVLPINGQYSIHLRDKASNQWFKISDLHVEPIIPQMICLSESYIQVWEKQN</sequence>
<gene>
    <name evidence="3" type="ORF">BB560_000543</name>
</gene>
<dbReference type="Gene3D" id="3.90.70.10">
    <property type="entry name" value="Cysteine proteinases"/>
    <property type="match status" value="2"/>
</dbReference>
<accession>A0A2T9ZK64</accession>
<evidence type="ECO:0000313" key="3">
    <source>
        <dbReference type="EMBL" id="PVV04940.1"/>
    </source>
</evidence>
<evidence type="ECO:0000313" key="4">
    <source>
        <dbReference type="Proteomes" id="UP000245609"/>
    </source>
</evidence>
<feature type="compositionally biased region" description="Low complexity" evidence="1">
    <location>
        <begin position="229"/>
        <end position="246"/>
    </location>
</feature>
<dbReference type="PANTHER" id="PTHR21646">
    <property type="entry name" value="UBIQUITIN CARBOXYL-TERMINAL HYDROLASE"/>
    <property type="match status" value="1"/>
</dbReference>
<dbReference type="OrthoDB" id="10263353at2759"/>
<feature type="region of interest" description="Disordered" evidence="1">
    <location>
        <begin position="275"/>
        <end position="294"/>
    </location>
</feature>
<dbReference type="Proteomes" id="UP000245609">
    <property type="component" value="Unassembled WGS sequence"/>
</dbReference>
<dbReference type="Pfam" id="PF00443">
    <property type="entry name" value="UCH"/>
    <property type="match status" value="1"/>
</dbReference>
<dbReference type="PROSITE" id="PS50235">
    <property type="entry name" value="USP_3"/>
    <property type="match status" value="1"/>
</dbReference>
<proteinExistence type="predicted"/>
<dbReference type="InterPro" id="IPR038765">
    <property type="entry name" value="Papain-like_cys_pep_sf"/>
</dbReference>
<dbReference type="GO" id="GO:0004843">
    <property type="term" value="F:cysteine-type deubiquitinase activity"/>
    <property type="evidence" value="ECO:0007669"/>
    <property type="project" value="InterPro"/>
</dbReference>
<reference evidence="3 4" key="1">
    <citation type="journal article" date="2018" name="MBio">
        <title>Comparative Genomics Reveals the Core Gene Toolbox for the Fungus-Insect Symbiosis.</title>
        <authorList>
            <person name="Wang Y."/>
            <person name="Stata M."/>
            <person name="Wang W."/>
            <person name="Stajich J.E."/>
            <person name="White M.M."/>
            <person name="Moncalvo J.M."/>
        </authorList>
    </citation>
    <scope>NUCLEOTIDE SEQUENCE [LARGE SCALE GENOMIC DNA]</scope>
    <source>
        <strain evidence="3 4">SC-DP-2</strain>
    </source>
</reference>
<dbReference type="STRING" id="133381.A0A2T9ZK64"/>
<evidence type="ECO:0000256" key="1">
    <source>
        <dbReference type="SAM" id="MobiDB-lite"/>
    </source>
</evidence>
<dbReference type="EMBL" id="MBFS01000060">
    <property type="protein sequence ID" value="PVV04940.1"/>
    <property type="molecule type" value="Genomic_DNA"/>
</dbReference>
<name>A0A2T9ZK64_9FUNG</name>
<protein>
    <recommendedName>
        <fullName evidence="2">USP domain-containing protein</fullName>
    </recommendedName>
</protein>
<feature type="region of interest" description="Disordered" evidence="1">
    <location>
        <begin position="228"/>
        <end position="255"/>
    </location>
</feature>
<organism evidence="3 4">
    <name type="scientific">Smittium megazygosporum</name>
    <dbReference type="NCBI Taxonomy" id="133381"/>
    <lineage>
        <taxon>Eukaryota</taxon>
        <taxon>Fungi</taxon>
        <taxon>Fungi incertae sedis</taxon>
        <taxon>Zoopagomycota</taxon>
        <taxon>Kickxellomycotina</taxon>
        <taxon>Harpellomycetes</taxon>
        <taxon>Harpellales</taxon>
        <taxon>Legeriomycetaceae</taxon>
        <taxon>Smittium</taxon>
    </lineage>
</organism>
<dbReference type="GO" id="GO:0016579">
    <property type="term" value="P:protein deubiquitination"/>
    <property type="evidence" value="ECO:0007669"/>
    <property type="project" value="InterPro"/>
</dbReference>
<comment type="caution">
    <text evidence="3">The sequence shown here is derived from an EMBL/GenBank/DDBJ whole genome shotgun (WGS) entry which is preliminary data.</text>
</comment>
<dbReference type="AlphaFoldDB" id="A0A2T9ZK64"/>
<dbReference type="SUPFAM" id="SSF54001">
    <property type="entry name" value="Cysteine proteinases"/>
    <property type="match status" value="1"/>
</dbReference>
<feature type="domain" description="USP" evidence="2">
    <location>
        <begin position="1"/>
        <end position="364"/>
    </location>
</feature>
<keyword evidence="4" id="KW-1185">Reference proteome</keyword>
<evidence type="ECO:0000259" key="2">
    <source>
        <dbReference type="PROSITE" id="PS50235"/>
    </source>
</evidence>
<dbReference type="InterPro" id="IPR050185">
    <property type="entry name" value="Ub_carboxyl-term_hydrolase"/>
</dbReference>
<dbReference type="PANTHER" id="PTHR21646:SF16">
    <property type="entry name" value="U4_U6.U5 TRI-SNRNP-ASSOCIATED PROTEIN 2"/>
    <property type="match status" value="1"/>
</dbReference>